<gene>
    <name evidence="5" type="primary">LOC100823912</name>
    <name evidence="4" type="ORF">BRADI_1g63127v3</name>
</gene>
<sequence length="1058" mass="117170">MAATGGGTLPAVMARAVPGPAAIPTGAMAAAEAAAAEVVRRVQPTEASERRRAEVIDYARRIVGTALGCEVFAFGSVPLKTYLPDGDIDLTVLGNASCDSTLIDDVYCILGSGEQNSDAEFEVKDLEHIDAEVKLIKCTIENIIVDISFNQTGGICALCFLELVDRKIGKNHLFKRSIILIKAWCYYESRLLGAHHGLISTYALETLILYIFNLFHKSLHGPLEVLYRFLEYFSKFDWDNYCISLNGPVALSSLPNLIVEGTNIPVDDLLFDKEFLHSSVEKASVPPRDSDARCTKFRVKHLNIIDPLKECNNLGRSVNKANFSRIRTAFSYGARKLGQYLMLPSERISGEIFGFFKNTLKRNGRGVRADIGHDGALNCQPLLGPEEELLDNMLSMQICYKENENQSRHHVSKRLANNGLNVKIDVPTQDGRLPGVDKSDPSTDLSTKSNKRSYVYQENGNGCSEQYYVDHEMEGRVSHCTAEAVFVDDKSLMKPQVHVNNSSDILNSVHASDLRFCKPAPAYKSNWSAFSPRVENQNLPAFSLSSLPDLSGDLDSQLRCLRQVQYHLEYLFDEFCRYVQGSCGSKVDKGLFNIPTHSIVLNTDMTLRELLIPSSTETDGRKLSPASSHSTGDISQQSQEEDHWGMAFQLNVSGTDVPSNGLSPSSYHAYSESSVPRCHRSEGIPNLHGTCTYIYEKVGSWNLQHIASLGEKGTMPINQQIKVKHNQASVPKGSFVPYKEQSVLDRGQSLKIQDGLNGYIRSGRKNVDKQIGHTRKEFTKPHCEERHIRGYHGDACLNRNKIQKQSYDADLEFARPGSAMKQIPKHQPSEVQETPDECTHINNLARKQSHNTRKGHEVLDRPTNRRPICETPKLQSSLRGRSFSKFLGAKQKHGNHGEHLSFARDTEHIANCQVVNVTNGLSKEVNPIVELVGNGSKSRPLLPNVMISHESGSIQRMHLASNASQPSFTITKGYSQSEPLETQPDRIIEFGSLGPFSLTVSSPKSSKAPNKHCSSKACGDAEALVLQSYRAGATQSRSSGSYRIGDEDHFPPLHAGTR</sequence>
<name>A0A0Q3NW88_BRADI</name>
<dbReference type="PANTHER" id="PTHR45979:SF3">
    <property type="entry name" value="EXPRESSED PROTEIN"/>
    <property type="match status" value="1"/>
</dbReference>
<evidence type="ECO:0000256" key="1">
    <source>
        <dbReference type="SAM" id="MobiDB-lite"/>
    </source>
</evidence>
<dbReference type="ExpressionAtlas" id="A0A0Q3NW88">
    <property type="expression patterns" value="baseline"/>
</dbReference>
<reference evidence="4 5" key="1">
    <citation type="journal article" date="2010" name="Nature">
        <title>Genome sequencing and analysis of the model grass Brachypodium distachyon.</title>
        <authorList>
            <consortium name="International Brachypodium Initiative"/>
        </authorList>
    </citation>
    <scope>NUCLEOTIDE SEQUENCE [LARGE SCALE GENOMIC DNA]</scope>
    <source>
        <strain evidence="4 5">Bd21</strain>
    </source>
</reference>
<dbReference type="PANTHER" id="PTHR45979">
    <property type="entry name" value="PAP/OAS1 SUBSTRATE-BINDING DOMAIN SUPERFAMILY"/>
    <property type="match status" value="1"/>
</dbReference>
<dbReference type="AlphaFoldDB" id="A0A0Q3NW88"/>
<dbReference type="Gramene" id="KQK21790">
    <property type="protein sequence ID" value="KQK21790"/>
    <property type="gene ID" value="BRADI_1g63127v3"/>
</dbReference>
<organism evidence="4">
    <name type="scientific">Brachypodium distachyon</name>
    <name type="common">Purple false brome</name>
    <name type="synonym">Trachynia distachya</name>
    <dbReference type="NCBI Taxonomy" id="15368"/>
    <lineage>
        <taxon>Eukaryota</taxon>
        <taxon>Viridiplantae</taxon>
        <taxon>Streptophyta</taxon>
        <taxon>Embryophyta</taxon>
        <taxon>Tracheophyta</taxon>
        <taxon>Spermatophyta</taxon>
        <taxon>Magnoliopsida</taxon>
        <taxon>Liliopsida</taxon>
        <taxon>Poales</taxon>
        <taxon>Poaceae</taxon>
        <taxon>BOP clade</taxon>
        <taxon>Pooideae</taxon>
        <taxon>Stipodae</taxon>
        <taxon>Brachypodieae</taxon>
        <taxon>Brachypodium</taxon>
    </lineage>
</organism>
<evidence type="ECO:0000313" key="6">
    <source>
        <dbReference type="Proteomes" id="UP000008810"/>
    </source>
</evidence>
<dbReference type="EnsemblPlants" id="KQK21790">
    <property type="protein sequence ID" value="KQK21790"/>
    <property type="gene ID" value="BRADI_1g63127v3"/>
</dbReference>
<dbReference type="InterPro" id="IPR058921">
    <property type="entry name" value="PAP/OAS1-rel"/>
</dbReference>
<reference evidence="4" key="2">
    <citation type="submission" date="2017-06" db="EMBL/GenBank/DDBJ databases">
        <title>WGS assembly of Brachypodium distachyon.</title>
        <authorList>
            <consortium name="The International Brachypodium Initiative"/>
            <person name="Lucas S."/>
            <person name="Harmon-Smith M."/>
            <person name="Lail K."/>
            <person name="Tice H."/>
            <person name="Grimwood J."/>
            <person name="Bruce D."/>
            <person name="Barry K."/>
            <person name="Shu S."/>
            <person name="Lindquist E."/>
            <person name="Wang M."/>
            <person name="Pitluck S."/>
            <person name="Vogel J.P."/>
            <person name="Garvin D.F."/>
            <person name="Mockler T.C."/>
            <person name="Schmutz J."/>
            <person name="Rokhsar D."/>
            <person name="Bevan M.W."/>
        </authorList>
    </citation>
    <scope>NUCLEOTIDE SEQUENCE</scope>
    <source>
        <strain evidence="4">Bd21</strain>
    </source>
</reference>
<dbReference type="InterPro" id="IPR043519">
    <property type="entry name" value="NT_sf"/>
</dbReference>
<dbReference type="Gene3D" id="1.10.1410.10">
    <property type="match status" value="1"/>
</dbReference>
<dbReference type="InterPro" id="IPR054708">
    <property type="entry name" value="MTPAP-like_central"/>
</dbReference>
<dbReference type="InterPro" id="IPR058920">
    <property type="entry name" value="PAP-OAS1-bd-rel"/>
</dbReference>
<accession>A0A0Q3NW88</accession>
<dbReference type="EMBL" id="CM000880">
    <property type="protein sequence ID" value="KQK21790.1"/>
    <property type="molecule type" value="Genomic_DNA"/>
</dbReference>
<feature type="domain" description="PAP/OAS1 substrate-binding-related" evidence="3">
    <location>
        <begin position="168"/>
        <end position="360"/>
    </location>
</feature>
<evidence type="ECO:0000259" key="3">
    <source>
        <dbReference type="Pfam" id="PF26180"/>
    </source>
</evidence>
<dbReference type="CDD" id="cd05402">
    <property type="entry name" value="NT_PAP_TUTase"/>
    <property type="match status" value="1"/>
</dbReference>
<feature type="compositionally biased region" description="Polar residues" evidence="1">
    <location>
        <begin position="625"/>
        <end position="638"/>
    </location>
</feature>
<feature type="region of interest" description="Disordered" evidence="1">
    <location>
        <begin position="1034"/>
        <end position="1058"/>
    </location>
</feature>
<dbReference type="RefSeq" id="XP_010228652.1">
    <property type="nucleotide sequence ID" value="XM_010230350.3"/>
</dbReference>
<evidence type="ECO:0000313" key="5">
    <source>
        <dbReference type="EnsemblPlants" id="KQK21790"/>
    </source>
</evidence>
<evidence type="ECO:0000259" key="2">
    <source>
        <dbReference type="Pfam" id="PF22600"/>
    </source>
</evidence>
<feature type="region of interest" description="Disordered" evidence="1">
    <location>
        <begin position="427"/>
        <end position="450"/>
    </location>
</feature>
<dbReference type="Pfam" id="PF26180">
    <property type="entry name" value="PAP-OAS1"/>
    <property type="match status" value="1"/>
</dbReference>
<feature type="region of interest" description="Disordered" evidence="1">
    <location>
        <begin position="616"/>
        <end position="640"/>
    </location>
</feature>
<keyword evidence="6" id="KW-1185">Reference proteome</keyword>
<dbReference type="OrthoDB" id="273917at2759"/>
<dbReference type="SUPFAM" id="SSF81301">
    <property type="entry name" value="Nucleotidyltransferase"/>
    <property type="match status" value="1"/>
</dbReference>
<dbReference type="Gene3D" id="3.30.460.10">
    <property type="entry name" value="Beta Polymerase, domain 2"/>
    <property type="match status" value="1"/>
</dbReference>
<proteinExistence type="predicted"/>
<dbReference type="SUPFAM" id="SSF81631">
    <property type="entry name" value="PAP/OAS1 substrate-binding domain"/>
    <property type="match status" value="1"/>
</dbReference>
<dbReference type="STRING" id="15368.A0A0Q3NW88"/>
<dbReference type="FunCoup" id="A0A0Q3NW88">
    <property type="interactions" value="817"/>
</dbReference>
<dbReference type="Proteomes" id="UP000008810">
    <property type="component" value="Chromosome 1"/>
</dbReference>
<evidence type="ECO:0008006" key="7">
    <source>
        <dbReference type="Google" id="ProtNLM"/>
    </source>
</evidence>
<evidence type="ECO:0000313" key="4">
    <source>
        <dbReference type="EMBL" id="KQK21790.1"/>
    </source>
</evidence>
<protein>
    <recommendedName>
        <fullName evidence="7">PAP-associated domain-containing protein</fullName>
    </recommendedName>
</protein>
<reference evidence="5" key="3">
    <citation type="submission" date="2018-08" db="UniProtKB">
        <authorList>
            <consortium name="EnsemblPlants"/>
        </authorList>
    </citation>
    <scope>IDENTIFICATION</scope>
    <source>
        <strain evidence="5">cv. Bd21</strain>
    </source>
</reference>
<dbReference type="Pfam" id="PF22600">
    <property type="entry name" value="MTPAP-like_central"/>
    <property type="match status" value="1"/>
</dbReference>
<feature type="domain" description="Poly(A) RNA polymerase mitochondrial-like central palm" evidence="2">
    <location>
        <begin position="37"/>
        <end position="155"/>
    </location>
</feature>
<dbReference type="GeneID" id="100823912"/>